<evidence type="ECO:0000313" key="2">
    <source>
        <dbReference type="EMBL" id="QDV06316.1"/>
    </source>
</evidence>
<keyword evidence="3" id="KW-1185">Reference proteome</keyword>
<name>A0A518EQE5_9BACT</name>
<feature type="compositionally biased region" description="Low complexity" evidence="1">
    <location>
        <begin position="11"/>
        <end position="37"/>
    </location>
</feature>
<gene>
    <name evidence="2" type="ORF">Poly30_18250</name>
</gene>
<sequence length="78" mass="7867">MAVNREQKSNASGAGRAAGAADVTSGAAGQSASGQDAAGERLAAGDHHQGDLDLEGLDLTVETVEERISPSETNVFDK</sequence>
<evidence type="ECO:0000256" key="1">
    <source>
        <dbReference type="SAM" id="MobiDB-lite"/>
    </source>
</evidence>
<protein>
    <submittedName>
        <fullName evidence="2">Uncharacterized protein</fullName>
    </submittedName>
</protein>
<feature type="region of interest" description="Disordered" evidence="1">
    <location>
        <begin position="1"/>
        <end position="57"/>
    </location>
</feature>
<evidence type="ECO:0000313" key="3">
    <source>
        <dbReference type="Proteomes" id="UP000320390"/>
    </source>
</evidence>
<reference evidence="2 3" key="1">
    <citation type="submission" date="2019-02" db="EMBL/GenBank/DDBJ databases">
        <title>Deep-cultivation of Planctomycetes and their phenomic and genomic characterization uncovers novel biology.</title>
        <authorList>
            <person name="Wiegand S."/>
            <person name="Jogler M."/>
            <person name="Boedeker C."/>
            <person name="Pinto D."/>
            <person name="Vollmers J."/>
            <person name="Rivas-Marin E."/>
            <person name="Kohn T."/>
            <person name="Peeters S.H."/>
            <person name="Heuer A."/>
            <person name="Rast P."/>
            <person name="Oberbeckmann S."/>
            <person name="Bunk B."/>
            <person name="Jeske O."/>
            <person name="Meyerdierks A."/>
            <person name="Storesund J.E."/>
            <person name="Kallscheuer N."/>
            <person name="Luecker S."/>
            <person name="Lage O.M."/>
            <person name="Pohl T."/>
            <person name="Merkel B.J."/>
            <person name="Hornburger P."/>
            <person name="Mueller R.-W."/>
            <person name="Bruemmer F."/>
            <person name="Labrenz M."/>
            <person name="Spormann A.M."/>
            <person name="Op den Camp H."/>
            <person name="Overmann J."/>
            <person name="Amann R."/>
            <person name="Jetten M.S.M."/>
            <person name="Mascher T."/>
            <person name="Medema M.H."/>
            <person name="Devos D.P."/>
            <person name="Kaster A.-K."/>
            <person name="Ovreas L."/>
            <person name="Rohde M."/>
            <person name="Galperin M.Y."/>
            <person name="Jogler C."/>
        </authorList>
    </citation>
    <scope>NUCLEOTIDE SEQUENCE [LARGE SCALE GENOMIC DNA]</scope>
    <source>
        <strain evidence="2 3">Poly30</strain>
    </source>
</reference>
<accession>A0A518EQE5</accession>
<dbReference type="EMBL" id="CP036434">
    <property type="protein sequence ID" value="QDV06316.1"/>
    <property type="molecule type" value="Genomic_DNA"/>
</dbReference>
<organism evidence="2 3">
    <name type="scientific">Saltatorellus ferox</name>
    <dbReference type="NCBI Taxonomy" id="2528018"/>
    <lineage>
        <taxon>Bacteria</taxon>
        <taxon>Pseudomonadati</taxon>
        <taxon>Planctomycetota</taxon>
        <taxon>Planctomycetia</taxon>
        <taxon>Planctomycetia incertae sedis</taxon>
        <taxon>Saltatorellus</taxon>
    </lineage>
</organism>
<dbReference type="AlphaFoldDB" id="A0A518EQE5"/>
<dbReference type="Proteomes" id="UP000320390">
    <property type="component" value="Chromosome"/>
</dbReference>
<proteinExistence type="predicted"/>